<name>A0A822FQX3_9BILA</name>
<dbReference type="AlphaFoldDB" id="A0A822FQX3"/>
<dbReference type="EMBL" id="CAJOBR010082279">
    <property type="protein sequence ID" value="CAF5126004.1"/>
    <property type="molecule type" value="Genomic_DNA"/>
</dbReference>
<dbReference type="Proteomes" id="UP000663848">
    <property type="component" value="Unassembled WGS sequence"/>
</dbReference>
<feature type="compositionally biased region" description="Polar residues" evidence="1">
    <location>
        <begin position="55"/>
        <end position="65"/>
    </location>
</feature>
<sequence length="80" mass="9130">QQPALSLPVKKRSQEASTLPSSTIPKRDQQTPSPKLFSTKKDYQHHHYHNPAQLRAQQQAKNSDASSEEDESKHQQQLNN</sequence>
<evidence type="ECO:0000313" key="3">
    <source>
        <dbReference type="Proteomes" id="UP000663848"/>
    </source>
</evidence>
<evidence type="ECO:0000256" key="1">
    <source>
        <dbReference type="SAM" id="MobiDB-lite"/>
    </source>
</evidence>
<protein>
    <submittedName>
        <fullName evidence="2">Uncharacterized protein</fullName>
    </submittedName>
</protein>
<proteinExistence type="predicted"/>
<feature type="non-terminal residue" evidence="2">
    <location>
        <position position="80"/>
    </location>
</feature>
<comment type="caution">
    <text evidence="2">The sequence shown here is derived from an EMBL/GenBank/DDBJ whole genome shotgun (WGS) entry which is preliminary data.</text>
</comment>
<feature type="region of interest" description="Disordered" evidence="1">
    <location>
        <begin position="1"/>
        <end position="80"/>
    </location>
</feature>
<accession>A0A822FQX3</accession>
<gene>
    <name evidence="2" type="ORF">QYT958_LOCUS46406</name>
</gene>
<feature type="non-terminal residue" evidence="2">
    <location>
        <position position="1"/>
    </location>
</feature>
<feature type="compositionally biased region" description="Polar residues" evidence="1">
    <location>
        <begin position="15"/>
        <end position="24"/>
    </location>
</feature>
<evidence type="ECO:0000313" key="2">
    <source>
        <dbReference type="EMBL" id="CAF5126004.1"/>
    </source>
</evidence>
<organism evidence="2 3">
    <name type="scientific">Rotaria socialis</name>
    <dbReference type="NCBI Taxonomy" id="392032"/>
    <lineage>
        <taxon>Eukaryota</taxon>
        <taxon>Metazoa</taxon>
        <taxon>Spiralia</taxon>
        <taxon>Gnathifera</taxon>
        <taxon>Rotifera</taxon>
        <taxon>Eurotatoria</taxon>
        <taxon>Bdelloidea</taxon>
        <taxon>Philodinida</taxon>
        <taxon>Philodinidae</taxon>
        <taxon>Rotaria</taxon>
    </lineage>
</organism>
<reference evidence="2" key="1">
    <citation type="submission" date="2021-02" db="EMBL/GenBank/DDBJ databases">
        <authorList>
            <person name="Nowell W R."/>
        </authorList>
    </citation>
    <scope>NUCLEOTIDE SEQUENCE</scope>
</reference>